<evidence type="ECO:0000256" key="3">
    <source>
        <dbReference type="ARBA" id="ARBA00022989"/>
    </source>
</evidence>
<dbReference type="Gene3D" id="2.120.10.80">
    <property type="entry name" value="Kelch-type beta propeller"/>
    <property type="match status" value="1"/>
</dbReference>
<feature type="region of interest" description="Disordered" evidence="5">
    <location>
        <begin position="712"/>
        <end position="782"/>
    </location>
</feature>
<dbReference type="AlphaFoldDB" id="A0A2H2Z452"/>
<reference evidence="7 8" key="1">
    <citation type="journal article" date="2015" name="Genome Announc.">
        <title>Genome sequence and annotation of Trichoderma parareesei, the ancestor of the cellulase producer Trichoderma reesei.</title>
        <authorList>
            <person name="Yang D."/>
            <person name="Pomraning K."/>
            <person name="Kopchinskiy A."/>
            <person name="Karimi Aghcheh R."/>
            <person name="Atanasova L."/>
            <person name="Chenthamara K."/>
            <person name="Baker S.E."/>
            <person name="Zhang R."/>
            <person name="Shen Q."/>
            <person name="Freitag M."/>
            <person name="Kubicek C.P."/>
            <person name="Druzhinina I.S."/>
        </authorList>
    </citation>
    <scope>NUCLEOTIDE SEQUENCE [LARGE SCALE GENOMIC DNA]</scope>
    <source>
        <strain evidence="7 8">CBS 125925</strain>
    </source>
</reference>
<evidence type="ECO:0000256" key="6">
    <source>
        <dbReference type="SAM" id="Phobius"/>
    </source>
</evidence>
<keyword evidence="8" id="KW-1185">Reference proteome</keyword>
<comment type="subcellular location">
    <subcellularLocation>
        <location evidence="1">Membrane</location>
        <topology evidence="1">Single-pass membrane protein</topology>
    </subcellularLocation>
</comment>
<dbReference type="PANTHER" id="PTHR15549">
    <property type="entry name" value="PAIRED IMMUNOGLOBULIN-LIKE TYPE 2 RECEPTOR"/>
    <property type="match status" value="1"/>
</dbReference>
<gene>
    <name evidence="7" type="ORF">A9Z42_0016190</name>
</gene>
<feature type="compositionally biased region" description="Polar residues" evidence="5">
    <location>
        <begin position="758"/>
        <end position="772"/>
    </location>
</feature>
<sequence>MSLPKPPSASSLDSSCSVIHDNILYSYSPNGFIKLPLEDSAKWTQLDMGVKVTDGTCVGTTPPNAADAALFIVGGTSDEAGYTGLQKYTFATGNWTTITPSVPVTQNRLHHGSTYIPADDVILVYAGSQDGSTGPSSQTFTIQASEPYAALSFQSSAVPAVSPLVMQWSAADAAMMSGDGVDGKIYWFNPTAGWRYSGAGVLPPINTASGSVNAALVSGGDGSKNLFTFDLSKSPNSVTRTIVQDATGNPLADSAPIAARSLDGDAAESIEKRDAPTLTNWPAYNSTLAPKDTRTNYAMAQAPDGTVVFSGGNDQVPLAIFNPTDNGWVDAQKVLGDGKQSIQDVTSTSSSTKTKTSSSSRTKSTTHSTSTTHSASTTLSGSTTFPFTSATATQTAGFDPTDLSVPAIPTGTGSASDDSGPSTNAILGITLGAIGGFLALLGLILLLLRCRRRQMLHPEAGKPKTPPTDEKNTAAFAAQSAVAKNTLPPHVQKQIRGHQHTASSESTSSMAILMGRVGQHKPKQLSNDSIKSMTAHNQFKSTIGKPVLQPQQAPILQVQNEKGDTLATSAELRPQEGLAGVDDETRRSSGWNKYWSGGSALQILGYGAAQPSAQTTEQPSSQAAAAQRSTMVSDRSSHYSQATNVRNVRQTQDSATVPPLNFEAPPGMSRVNTGSPVVSHYHDIPWKEGMSGKIERPTSTVSALSATSSGYSSGIPESVQESWDPTHAGKAWGVDRAPSSAYAPSITSGQPYPLGVSKQPQLATASTSNDMSWLNLGDNSRV</sequence>
<dbReference type="GO" id="GO:0071944">
    <property type="term" value="C:cell periphery"/>
    <property type="evidence" value="ECO:0007669"/>
    <property type="project" value="UniProtKB-ARBA"/>
</dbReference>
<dbReference type="InterPro" id="IPR015915">
    <property type="entry name" value="Kelch-typ_b-propeller"/>
</dbReference>
<keyword evidence="3 6" id="KW-1133">Transmembrane helix</keyword>
<evidence type="ECO:0000256" key="2">
    <source>
        <dbReference type="ARBA" id="ARBA00022692"/>
    </source>
</evidence>
<dbReference type="EMBL" id="LFMI01000189">
    <property type="protein sequence ID" value="OTA01308.1"/>
    <property type="molecule type" value="Genomic_DNA"/>
</dbReference>
<keyword evidence="4 6" id="KW-0472">Membrane</keyword>
<proteinExistence type="predicted"/>
<feature type="region of interest" description="Disordered" evidence="5">
    <location>
        <begin position="610"/>
        <end position="643"/>
    </location>
</feature>
<dbReference type="GO" id="GO:0016020">
    <property type="term" value="C:membrane"/>
    <property type="evidence" value="ECO:0007669"/>
    <property type="project" value="UniProtKB-SubCell"/>
</dbReference>
<dbReference type="Proteomes" id="UP000219286">
    <property type="component" value="Unassembled WGS sequence"/>
</dbReference>
<organism evidence="7 8">
    <name type="scientific">Trichoderma parareesei</name>
    <name type="common">Filamentous fungus</name>
    <dbReference type="NCBI Taxonomy" id="858221"/>
    <lineage>
        <taxon>Eukaryota</taxon>
        <taxon>Fungi</taxon>
        <taxon>Dikarya</taxon>
        <taxon>Ascomycota</taxon>
        <taxon>Pezizomycotina</taxon>
        <taxon>Sordariomycetes</taxon>
        <taxon>Hypocreomycetidae</taxon>
        <taxon>Hypocreales</taxon>
        <taxon>Hypocreaceae</taxon>
        <taxon>Trichoderma</taxon>
    </lineage>
</organism>
<evidence type="ECO:0000256" key="4">
    <source>
        <dbReference type="ARBA" id="ARBA00023136"/>
    </source>
</evidence>
<dbReference type="SUPFAM" id="SSF117281">
    <property type="entry name" value="Kelch motif"/>
    <property type="match status" value="1"/>
</dbReference>
<evidence type="ECO:0000256" key="5">
    <source>
        <dbReference type="SAM" id="MobiDB-lite"/>
    </source>
</evidence>
<comment type="caution">
    <text evidence="7">The sequence shown here is derived from an EMBL/GenBank/DDBJ whole genome shotgun (WGS) entry which is preliminary data.</text>
</comment>
<feature type="compositionally biased region" description="Low complexity" evidence="5">
    <location>
        <begin position="610"/>
        <end position="627"/>
    </location>
</feature>
<evidence type="ECO:0008006" key="9">
    <source>
        <dbReference type="Google" id="ProtNLM"/>
    </source>
</evidence>
<evidence type="ECO:0000313" key="7">
    <source>
        <dbReference type="EMBL" id="OTA01308.1"/>
    </source>
</evidence>
<feature type="region of interest" description="Disordered" evidence="5">
    <location>
        <begin position="340"/>
        <end position="419"/>
    </location>
</feature>
<dbReference type="InterPro" id="IPR051694">
    <property type="entry name" value="Immunoregulatory_rcpt-like"/>
</dbReference>
<name>A0A2H2Z452_TRIPA</name>
<feature type="compositionally biased region" description="Polar residues" evidence="5">
    <location>
        <begin position="628"/>
        <end position="643"/>
    </location>
</feature>
<dbReference type="PANTHER" id="PTHR15549:SF26">
    <property type="entry name" value="AXIAL BUDDING PATTERN PROTEIN 2-RELATED"/>
    <property type="match status" value="1"/>
</dbReference>
<dbReference type="OrthoDB" id="5352000at2759"/>
<accession>A0A2H2Z452</accession>
<keyword evidence="2 6" id="KW-0812">Transmembrane</keyword>
<feature type="compositionally biased region" description="Low complexity" evidence="5">
    <location>
        <begin position="346"/>
        <end position="396"/>
    </location>
</feature>
<evidence type="ECO:0000313" key="8">
    <source>
        <dbReference type="Proteomes" id="UP000219286"/>
    </source>
</evidence>
<feature type="transmembrane region" description="Helical" evidence="6">
    <location>
        <begin position="425"/>
        <end position="448"/>
    </location>
</feature>
<evidence type="ECO:0000256" key="1">
    <source>
        <dbReference type="ARBA" id="ARBA00004167"/>
    </source>
</evidence>
<protein>
    <recommendedName>
        <fullName evidence="9">Pre-mRNA splicing factor CLF1</fullName>
    </recommendedName>
</protein>